<keyword evidence="1" id="KW-0812">Transmembrane</keyword>
<feature type="transmembrane region" description="Helical" evidence="1">
    <location>
        <begin position="33"/>
        <end position="54"/>
    </location>
</feature>
<organism evidence="2 3">
    <name type="scientific">Chelativorans petroleitrophicus</name>
    <dbReference type="NCBI Taxonomy" id="2975484"/>
    <lineage>
        <taxon>Bacteria</taxon>
        <taxon>Pseudomonadati</taxon>
        <taxon>Pseudomonadota</taxon>
        <taxon>Alphaproteobacteria</taxon>
        <taxon>Hyphomicrobiales</taxon>
        <taxon>Phyllobacteriaceae</taxon>
        <taxon>Chelativorans</taxon>
    </lineage>
</organism>
<dbReference type="SUPFAM" id="SSF103481">
    <property type="entry name" value="Multidrug resistance efflux transporter EmrE"/>
    <property type="match status" value="1"/>
</dbReference>
<dbReference type="Gene3D" id="1.10.3730.20">
    <property type="match status" value="1"/>
</dbReference>
<evidence type="ECO:0000313" key="2">
    <source>
        <dbReference type="EMBL" id="MCT8990325.1"/>
    </source>
</evidence>
<proteinExistence type="predicted"/>
<dbReference type="RefSeq" id="WP_261515186.1">
    <property type="nucleotide sequence ID" value="NZ_JAODNV010000008.1"/>
</dbReference>
<dbReference type="EMBL" id="JAODNV010000008">
    <property type="protein sequence ID" value="MCT8990325.1"/>
    <property type="molecule type" value="Genomic_DNA"/>
</dbReference>
<keyword evidence="1" id="KW-1133">Transmembrane helix</keyword>
<gene>
    <name evidence="2" type="ORF">NYR54_08455</name>
</gene>
<accession>A0A9X2X7F7</accession>
<protein>
    <recommendedName>
        <fullName evidence="4">EamA domain-containing protein</fullName>
    </recommendedName>
</protein>
<name>A0A9X2X7F7_9HYPH</name>
<evidence type="ECO:0000256" key="1">
    <source>
        <dbReference type="SAM" id="Phobius"/>
    </source>
</evidence>
<comment type="caution">
    <text evidence="2">The sequence shown here is derived from an EMBL/GenBank/DDBJ whole genome shotgun (WGS) entry which is preliminary data.</text>
</comment>
<sequence>MNPVSIALLAVSTVIFVAAASSAKNWALSNGSWFWLAATLGLYTLGNLIMLRLIKDIGMGIALSLSAVVQLVAVNAVALFFFGERVAPVQGAGLVLAIVAVVMITLLPGR</sequence>
<evidence type="ECO:0008006" key="4">
    <source>
        <dbReference type="Google" id="ProtNLM"/>
    </source>
</evidence>
<keyword evidence="3" id="KW-1185">Reference proteome</keyword>
<dbReference type="Proteomes" id="UP001149009">
    <property type="component" value="Unassembled WGS sequence"/>
</dbReference>
<dbReference type="InterPro" id="IPR037185">
    <property type="entry name" value="EmrE-like"/>
</dbReference>
<feature type="transmembrane region" description="Helical" evidence="1">
    <location>
        <begin position="61"/>
        <end position="83"/>
    </location>
</feature>
<reference evidence="2" key="1">
    <citation type="submission" date="2022-08" db="EMBL/GenBank/DDBJ databases">
        <title>Chelativorans sichuanense sp. nov., a paraffin oil-degrading bacterium isolated from a mixture of oil-based drill cuttings and paddy soil.</title>
        <authorList>
            <person name="Yu J."/>
            <person name="Liu H."/>
            <person name="Chen Q."/>
        </authorList>
    </citation>
    <scope>NUCLEOTIDE SEQUENCE</scope>
    <source>
        <strain evidence="2">SCAU 2101</strain>
    </source>
</reference>
<evidence type="ECO:0000313" key="3">
    <source>
        <dbReference type="Proteomes" id="UP001149009"/>
    </source>
</evidence>
<dbReference type="AlphaFoldDB" id="A0A9X2X7F7"/>
<feature type="transmembrane region" description="Helical" evidence="1">
    <location>
        <begin position="89"/>
        <end position="107"/>
    </location>
</feature>
<keyword evidence="1" id="KW-0472">Membrane</keyword>